<evidence type="ECO:0000256" key="6">
    <source>
        <dbReference type="ARBA" id="ARBA00022679"/>
    </source>
</evidence>
<keyword evidence="12" id="KW-0443">Lipid metabolism</keyword>
<dbReference type="HOGENOM" id="CLU_008255_2_1_11"/>
<evidence type="ECO:0000259" key="22">
    <source>
        <dbReference type="PROSITE" id="PS50862"/>
    </source>
</evidence>
<comment type="similarity">
    <text evidence="19">Belongs to the class-II aminoacyl-tRNA synthetase family.</text>
</comment>
<feature type="transmembrane region" description="Helical" evidence="21">
    <location>
        <begin position="82"/>
        <end position="103"/>
    </location>
</feature>
<evidence type="ECO:0000256" key="21">
    <source>
        <dbReference type="SAM" id="Phobius"/>
    </source>
</evidence>
<dbReference type="GO" id="GO:0004824">
    <property type="term" value="F:lysine-tRNA ligase activity"/>
    <property type="evidence" value="ECO:0007669"/>
    <property type="project" value="UniProtKB-UniRule"/>
</dbReference>
<dbReference type="Proteomes" id="UP000006728">
    <property type="component" value="Chromosome"/>
</dbReference>
<keyword evidence="19" id="KW-0963">Cytoplasm</keyword>
<protein>
    <recommendedName>
        <fullName evidence="19">Lysine--tRNA ligase</fullName>
        <ecNumber evidence="19">6.1.1.6</ecNumber>
    </recommendedName>
    <alternativeName>
        <fullName evidence="19">Lysyl-tRNA synthetase</fullName>
        <shortName evidence="19">LysRS</shortName>
    </alternativeName>
</protein>
<dbReference type="NCBIfam" id="TIGR00499">
    <property type="entry name" value="lysS_bact"/>
    <property type="match status" value="1"/>
</dbReference>
<comment type="similarity">
    <text evidence="3">In the C-terminal section; belongs to the class-II aminoacyl-tRNA synthetase family.</text>
</comment>
<keyword evidence="24" id="KW-1185">Reference proteome</keyword>
<keyword evidence="5 19" id="KW-0436">Ligase</keyword>
<evidence type="ECO:0000256" key="16">
    <source>
        <dbReference type="ARBA" id="ARBA00024681"/>
    </source>
</evidence>
<dbReference type="InterPro" id="IPR012340">
    <property type="entry name" value="NA-bd_OB-fold"/>
</dbReference>
<dbReference type="PANTHER" id="PTHR42918:SF15">
    <property type="entry name" value="LYSINE--TRNA LIGASE, CHLOROPLASTIC_MITOCHONDRIAL"/>
    <property type="match status" value="1"/>
</dbReference>
<evidence type="ECO:0000256" key="3">
    <source>
        <dbReference type="ARBA" id="ARBA00009968"/>
    </source>
</evidence>
<evidence type="ECO:0000256" key="19">
    <source>
        <dbReference type="HAMAP-Rule" id="MF_00252"/>
    </source>
</evidence>
<evidence type="ECO:0000256" key="11">
    <source>
        <dbReference type="ARBA" id="ARBA00022989"/>
    </source>
</evidence>
<dbReference type="GO" id="GO:0050071">
    <property type="term" value="F:phosphatidylglycerol lysyltransferase activity"/>
    <property type="evidence" value="ECO:0007669"/>
    <property type="project" value="UniProtKB-EC"/>
</dbReference>
<dbReference type="Pfam" id="PF00152">
    <property type="entry name" value="tRNA-synt_2"/>
    <property type="match status" value="1"/>
</dbReference>
<evidence type="ECO:0000256" key="12">
    <source>
        <dbReference type="ARBA" id="ARBA00023098"/>
    </source>
</evidence>
<keyword evidence="9 19" id="KW-0547">Nucleotide-binding</keyword>
<evidence type="ECO:0000313" key="23">
    <source>
        <dbReference type="EMBL" id="CAM04006.1"/>
    </source>
</evidence>
<dbReference type="GO" id="GO:0006430">
    <property type="term" value="P:lysyl-tRNA aminoacylation"/>
    <property type="evidence" value="ECO:0007669"/>
    <property type="project" value="UniProtKB-UniRule"/>
</dbReference>
<evidence type="ECO:0000256" key="7">
    <source>
        <dbReference type="ARBA" id="ARBA00022692"/>
    </source>
</evidence>
<evidence type="ECO:0000256" key="1">
    <source>
        <dbReference type="ARBA" id="ARBA00004651"/>
    </source>
</evidence>
<feature type="transmembrane region" description="Helical" evidence="21">
    <location>
        <begin position="20"/>
        <end position="39"/>
    </location>
</feature>
<dbReference type="HAMAP" id="MF_00252">
    <property type="entry name" value="Lys_tRNA_synth_class2"/>
    <property type="match status" value="1"/>
</dbReference>
<evidence type="ECO:0000256" key="2">
    <source>
        <dbReference type="ARBA" id="ARBA00005270"/>
    </source>
</evidence>
<feature type="transmembrane region" description="Helical" evidence="21">
    <location>
        <begin position="216"/>
        <end position="239"/>
    </location>
</feature>
<dbReference type="GO" id="GO:0006629">
    <property type="term" value="P:lipid metabolic process"/>
    <property type="evidence" value="ECO:0007669"/>
    <property type="project" value="UniProtKB-KW"/>
</dbReference>
<keyword evidence="4" id="KW-1003">Cell membrane</keyword>
<dbReference type="PRINTS" id="PR00982">
    <property type="entry name" value="TRNASYNTHLYS"/>
</dbReference>
<dbReference type="NCBIfam" id="NF001756">
    <property type="entry name" value="PRK00484.1"/>
    <property type="match status" value="1"/>
</dbReference>
<evidence type="ECO:0000256" key="14">
    <source>
        <dbReference type="ARBA" id="ARBA00023251"/>
    </source>
</evidence>
<dbReference type="GO" id="GO:0005829">
    <property type="term" value="C:cytosol"/>
    <property type="evidence" value="ECO:0007669"/>
    <property type="project" value="TreeGrafter"/>
</dbReference>
<dbReference type="PROSITE" id="PS50862">
    <property type="entry name" value="AA_TRNA_LIGASE_II"/>
    <property type="match status" value="1"/>
</dbReference>
<dbReference type="InterPro" id="IPR044136">
    <property type="entry name" value="Lys-tRNA-ligase_II_N"/>
</dbReference>
<sequence>MEHARRFRWRDRVPGAAAGLVFAIALLCSFAAVGLVLHGHVQPVRRFVDDVVFPAPPNLAYGAFLVVLAAALKRRKWVAHRILAAIVLLQLLVDLAVLLAAGGEGSLWIDEMGTLRQVPVSPWPFGVNVAVSLAALTLLVWARGEFYGRTGTGSVRRAAATFCGLVAASVALGFGLVTVFPGSLDDPRERLTWTVERVLGGAVVFDVTRVGHAPGWVNLLLGLFGSAALFATLFVLFAAQRVAAALTPEQEQRIRQLLDDRDGDSLGYFATRRDRSALFSASGKAAISYRPVAGVCLAGGDPVGDREAWAPAIQDWLAMCREYTWMPAAMGLSEPAAAAFARAGLKVLQLGDEAVLHTAEFGLAGRDMRPVRQAVNRVHRAGYRTRVRRHRDVPGAEMREIVELVDRWRTSGTERGFSMALGRLGDPQDGDCVLVEAVGPDGRRHALLSLVPWGRDGLSLDLMRRDPDADNGLVELMVSGLMRTAPVLGVTRVSLNFAVFRSAFEEGARLGAGPVLRAWRGLLLLLSRWWQLESLYRSNVKYQPHWYPRYIAFAEHRELARVGLASAIAEGFVPAFGHRRAMTVSGARPEASATAPTAPQPTAEPEQQQVRRRKLAELREAGVDPYPPEVPRTQPCRAVAEHHGGLEPGTRTGETTSVAGRVMRLRDHGGLCFATVRDWSGDLQVLLTADDSGHDLLVAWRGEVDLGDQVSVTGEVVTSDRGELTVLAKSWTLAGKCLHPLPDKHRGLSDPHSRVRARHLDLITRPEARSVLRARSAATHALRDVLVRSDFVEVETPVLQPVRGGANARPFSTHINAYDLRLYLRIAPELYLKRLCVGGVERLFEIGRAFRNEGVSHKHNPEFTMLEAYQAFGDYTTMRELCRELVVAAAVAATGSTVVTGRDRLGRDVATDLADDWPVIGVHEAVSAATGEEVTADTPVRRLRRLCDDNGIAHLRDWGRGAVLLELYERLVEAETTGPTFYRDFPAEVSPLARPHRHDARLAERWDLVAFGTELGTGYSELTDPVEQRRRLADQARLAAEGDAEAMDVDEDFLTALEYAMPPTGGLGLGVDRLVMLLTGRSIRDTLAFPLVKPQRAT</sequence>
<keyword evidence="7 21" id="KW-0812">Transmembrane</keyword>
<keyword evidence="21" id="KW-0472">Membrane</keyword>
<comment type="catalytic activity">
    <reaction evidence="17">
        <text>L-lysyl-tRNA(Lys) + a 1,2-diacyl-sn-glycero-3-phospho-(1'-sn-glycerol) = a 1,2-diacyl-sn-glycero-3-phospho-1'-(3'-O-L-lysyl)-sn-glycerol + tRNA(Lys)</text>
        <dbReference type="Rhea" id="RHEA:10668"/>
        <dbReference type="Rhea" id="RHEA-COMP:9696"/>
        <dbReference type="Rhea" id="RHEA-COMP:9697"/>
        <dbReference type="ChEBI" id="CHEBI:64716"/>
        <dbReference type="ChEBI" id="CHEBI:75792"/>
        <dbReference type="ChEBI" id="CHEBI:78442"/>
        <dbReference type="ChEBI" id="CHEBI:78529"/>
        <dbReference type="EC" id="2.3.2.3"/>
    </reaction>
</comment>
<feature type="binding site" evidence="19">
    <location>
        <position position="1014"/>
    </location>
    <ligand>
        <name>Mg(2+)</name>
        <dbReference type="ChEBI" id="CHEBI:18420"/>
        <label>1</label>
    </ligand>
</feature>
<keyword evidence="6" id="KW-0808">Transferase</keyword>
<evidence type="ECO:0000256" key="10">
    <source>
        <dbReference type="ARBA" id="ARBA00022840"/>
    </source>
</evidence>
<comment type="similarity">
    <text evidence="2">In the N-terminal section; belongs to the LPG synthetase family.</text>
</comment>
<evidence type="ECO:0000313" key="24">
    <source>
        <dbReference type="Proteomes" id="UP000006728"/>
    </source>
</evidence>
<feature type="domain" description="Aminoacyl-transfer RNA synthetases class-II family profile" evidence="22">
    <location>
        <begin position="781"/>
        <end position="1094"/>
    </location>
</feature>
<keyword evidence="8 19" id="KW-0479">Metal-binding</keyword>
<comment type="cofactor">
    <cofactor evidence="19">
        <name>Mg(2+)</name>
        <dbReference type="ChEBI" id="CHEBI:18420"/>
    </cofactor>
    <text evidence="19">Binds 3 Mg(2+) ions per subunit.</text>
</comment>
<dbReference type="STRING" id="405948.SACE_4738"/>
<comment type="function">
    <text evidence="16">Catalyzes the production of L-lysyl-tRNA(Lys)transfer and the transfer of a lysyl group from L-lysyl-tRNA(Lys) to membrane-bound phosphatidylglycerol (PG), which produces lysylphosphatidylglycerol (LPG), one of the components of the bacterial membrane with a positive net charge. LPG synthesis contributes to the resistance to cationic antimicrobial peptides (CAMPs) and likely protects M.tuberculosis against the CAMPs produced by competiting microorganisms (bacteriocins). In fact, the modification of anionic phosphatidylglycerol with positively charged L-lysine results in repulsion of the peptides.</text>
</comment>
<dbReference type="InterPro" id="IPR002313">
    <property type="entry name" value="Lys-tRNA-ligase_II"/>
</dbReference>
<dbReference type="eggNOG" id="COG2898">
    <property type="taxonomic scope" value="Bacteria"/>
</dbReference>
<dbReference type="SUPFAM" id="SSF55681">
    <property type="entry name" value="Class II aaRS and biotin synthetases"/>
    <property type="match status" value="1"/>
</dbReference>
<feature type="compositionally biased region" description="Low complexity" evidence="20">
    <location>
        <begin position="589"/>
        <end position="608"/>
    </location>
</feature>
<dbReference type="Gene3D" id="2.40.50.140">
    <property type="entry name" value="Nucleic acid-binding proteins"/>
    <property type="match status" value="1"/>
</dbReference>
<dbReference type="InterPro" id="IPR031553">
    <property type="entry name" value="tRNA-synt_2_TM"/>
</dbReference>
<dbReference type="EMBL" id="AM420293">
    <property type="protein sequence ID" value="CAM04006.1"/>
    <property type="molecule type" value="Genomic_DNA"/>
</dbReference>
<keyword evidence="19" id="KW-0648">Protein biosynthesis</keyword>
<comment type="subcellular location">
    <subcellularLocation>
        <location evidence="1">Cell membrane</location>
        <topology evidence="1">Multi-pass membrane protein</topology>
    </subcellularLocation>
    <subcellularLocation>
        <location evidence="19">Cytoplasm</location>
    </subcellularLocation>
</comment>
<accession>A4FIY1</accession>
<evidence type="ECO:0000256" key="13">
    <source>
        <dbReference type="ARBA" id="ARBA00023146"/>
    </source>
</evidence>
<keyword evidence="11 21" id="KW-1133">Transmembrane helix</keyword>
<dbReference type="GO" id="GO:0000049">
    <property type="term" value="F:tRNA binding"/>
    <property type="evidence" value="ECO:0007669"/>
    <property type="project" value="TreeGrafter"/>
</dbReference>
<dbReference type="PANTHER" id="PTHR42918">
    <property type="entry name" value="LYSYL-TRNA SYNTHETASE"/>
    <property type="match status" value="1"/>
</dbReference>
<dbReference type="GO" id="GO:0046677">
    <property type="term" value="P:response to antibiotic"/>
    <property type="evidence" value="ECO:0007669"/>
    <property type="project" value="UniProtKB-KW"/>
</dbReference>
<dbReference type="InterPro" id="IPR006195">
    <property type="entry name" value="aa-tRNA-synth_II"/>
</dbReference>
<feature type="transmembrane region" description="Helical" evidence="21">
    <location>
        <begin position="162"/>
        <end position="184"/>
    </location>
</feature>
<keyword evidence="13 19" id="KW-0030">Aminoacyl-tRNA synthetase</keyword>
<dbReference type="Pfam" id="PF01336">
    <property type="entry name" value="tRNA_anti-codon"/>
    <property type="match status" value="1"/>
</dbReference>
<dbReference type="InterPro" id="IPR024320">
    <property type="entry name" value="LPG_synthase_C"/>
</dbReference>
<dbReference type="InterPro" id="IPR045864">
    <property type="entry name" value="aa-tRNA-synth_II/BPL/LPL"/>
</dbReference>
<keyword evidence="14" id="KW-0046">Antibiotic resistance</keyword>
<dbReference type="Gene3D" id="3.30.930.10">
    <property type="entry name" value="Bira Bifunctional Protein, Domain 2"/>
    <property type="match status" value="1"/>
</dbReference>
<dbReference type="CDD" id="cd04322">
    <property type="entry name" value="LysRS_N"/>
    <property type="match status" value="1"/>
</dbReference>
<evidence type="ECO:0000256" key="15">
    <source>
        <dbReference type="ARBA" id="ARBA00023268"/>
    </source>
</evidence>
<comment type="catalytic activity">
    <reaction evidence="18 19">
        <text>tRNA(Lys) + L-lysine + ATP = L-lysyl-tRNA(Lys) + AMP + diphosphate</text>
        <dbReference type="Rhea" id="RHEA:20792"/>
        <dbReference type="Rhea" id="RHEA-COMP:9696"/>
        <dbReference type="Rhea" id="RHEA-COMP:9697"/>
        <dbReference type="ChEBI" id="CHEBI:30616"/>
        <dbReference type="ChEBI" id="CHEBI:32551"/>
        <dbReference type="ChEBI" id="CHEBI:33019"/>
        <dbReference type="ChEBI" id="CHEBI:78442"/>
        <dbReference type="ChEBI" id="CHEBI:78529"/>
        <dbReference type="ChEBI" id="CHEBI:456215"/>
        <dbReference type="EC" id="6.1.1.6"/>
    </reaction>
</comment>
<evidence type="ECO:0000256" key="4">
    <source>
        <dbReference type="ARBA" id="ARBA00022475"/>
    </source>
</evidence>
<evidence type="ECO:0000256" key="18">
    <source>
        <dbReference type="ARBA" id="ARBA00048573"/>
    </source>
</evidence>
<dbReference type="InterPro" id="IPR004365">
    <property type="entry name" value="NA-bd_OB_tRNA"/>
</dbReference>
<reference evidence="23 24" key="1">
    <citation type="journal article" date="2007" name="Nat. Biotechnol.">
        <title>Complete genome sequence of the erythromycin-producing bacterium Saccharopolyspora erythraea NRRL23338.</title>
        <authorList>
            <person name="Oliynyk M."/>
            <person name="Samborskyy M."/>
            <person name="Lester J.B."/>
            <person name="Mironenko T."/>
            <person name="Scott N."/>
            <person name="Dickens S."/>
            <person name="Haydock S.F."/>
            <person name="Leadlay P.F."/>
        </authorList>
    </citation>
    <scope>NUCLEOTIDE SEQUENCE [LARGE SCALE GENOMIC DNA]</scope>
    <source>
        <strain evidence="24">ATCC 11635 / DSM 40517 / JCM 4748 / NBRC 13426 / NCIMB 8594 / NRRL 2338</strain>
    </source>
</reference>
<dbReference type="Pfam" id="PF16995">
    <property type="entry name" value="tRNA-synt_2_TM"/>
    <property type="match status" value="1"/>
</dbReference>
<feature type="transmembrane region" description="Helical" evidence="21">
    <location>
        <begin position="123"/>
        <end position="142"/>
    </location>
</feature>
<dbReference type="eggNOG" id="COG1190">
    <property type="taxonomic scope" value="Bacteria"/>
</dbReference>
<dbReference type="EC" id="6.1.1.6" evidence="19"/>
<comment type="subunit">
    <text evidence="19">Homodimer.</text>
</comment>
<feature type="binding site" evidence="19">
    <location>
        <position position="1014"/>
    </location>
    <ligand>
        <name>Mg(2+)</name>
        <dbReference type="ChEBI" id="CHEBI:18420"/>
        <label>2</label>
    </ligand>
</feature>
<name>A4FIY1_SACEN</name>
<dbReference type="GO" id="GO:0005524">
    <property type="term" value="F:ATP binding"/>
    <property type="evidence" value="ECO:0007669"/>
    <property type="project" value="UniProtKB-UniRule"/>
</dbReference>
<evidence type="ECO:0000256" key="8">
    <source>
        <dbReference type="ARBA" id="ARBA00022723"/>
    </source>
</evidence>
<dbReference type="InterPro" id="IPR004364">
    <property type="entry name" value="Aa-tRNA-synt_II"/>
</dbReference>
<evidence type="ECO:0000256" key="9">
    <source>
        <dbReference type="ARBA" id="ARBA00022741"/>
    </source>
</evidence>
<dbReference type="GO" id="GO:0005886">
    <property type="term" value="C:plasma membrane"/>
    <property type="evidence" value="ECO:0007669"/>
    <property type="project" value="UniProtKB-SubCell"/>
</dbReference>
<evidence type="ECO:0000256" key="17">
    <source>
        <dbReference type="ARBA" id="ARBA00047540"/>
    </source>
</evidence>
<dbReference type="KEGG" id="sen:SACE_4738"/>
<feature type="transmembrane region" description="Helical" evidence="21">
    <location>
        <begin position="51"/>
        <end position="70"/>
    </location>
</feature>
<dbReference type="GO" id="GO:0000287">
    <property type="term" value="F:magnesium ion binding"/>
    <property type="evidence" value="ECO:0007669"/>
    <property type="project" value="UniProtKB-UniRule"/>
</dbReference>
<dbReference type="Pfam" id="PF09924">
    <property type="entry name" value="LPG_synthase_C"/>
    <property type="match status" value="1"/>
</dbReference>
<keyword evidence="19" id="KW-0460">Magnesium</keyword>
<evidence type="ECO:0000256" key="20">
    <source>
        <dbReference type="SAM" id="MobiDB-lite"/>
    </source>
</evidence>
<evidence type="ECO:0000256" key="5">
    <source>
        <dbReference type="ARBA" id="ARBA00022598"/>
    </source>
</evidence>
<feature type="binding site" evidence="19">
    <location>
        <position position="1007"/>
    </location>
    <ligand>
        <name>Mg(2+)</name>
        <dbReference type="ChEBI" id="CHEBI:18420"/>
        <label>1</label>
    </ligand>
</feature>
<gene>
    <name evidence="19 23" type="primary">lysS</name>
    <name evidence="23" type="ordered locus">SACE_4738</name>
</gene>
<keyword evidence="15" id="KW-0511">Multifunctional enzyme</keyword>
<dbReference type="AlphaFoldDB" id="A4FIY1"/>
<proteinExistence type="inferred from homology"/>
<organism evidence="23 24">
    <name type="scientific">Saccharopolyspora erythraea (strain ATCC 11635 / DSM 40517 / JCM 4748 / NBRC 13426 / NCIMB 8594 / NRRL 2338)</name>
    <dbReference type="NCBI Taxonomy" id="405948"/>
    <lineage>
        <taxon>Bacteria</taxon>
        <taxon>Bacillati</taxon>
        <taxon>Actinomycetota</taxon>
        <taxon>Actinomycetes</taxon>
        <taxon>Pseudonocardiales</taxon>
        <taxon>Pseudonocardiaceae</taxon>
        <taxon>Saccharopolyspora</taxon>
    </lineage>
</organism>
<dbReference type="InterPro" id="IPR018149">
    <property type="entry name" value="Lys-tRNA-synth_II_C"/>
</dbReference>
<dbReference type="NCBIfam" id="NF002821">
    <property type="entry name" value="PRK02983.1"/>
    <property type="match status" value="1"/>
</dbReference>
<keyword evidence="10 19" id="KW-0067">ATP-binding</keyword>
<feature type="region of interest" description="Disordered" evidence="20">
    <location>
        <begin position="584"/>
        <end position="611"/>
    </location>
</feature>
<dbReference type="SUPFAM" id="SSF50249">
    <property type="entry name" value="Nucleic acid-binding proteins"/>
    <property type="match status" value="1"/>
</dbReference>